<dbReference type="AlphaFoldDB" id="A0A1J1I6W3"/>
<dbReference type="Proteomes" id="UP000183832">
    <property type="component" value="Unassembled WGS sequence"/>
</dbReference>
<organism evidence="2 3">
    <name type="scientific">Clunio marinus</name>
    <dbReference type="NCBI Taxonomy" id="568069"/>
    <lineage>
        <taxon>Eukaryota</taxon>
        <taxon>Metazoa</taxon>
        <taxon>Ecdysozoa</taxon>
        <taxon>Arthropoda</taxon>
        <taxon>Hexapoda</taxon>
        <taxon>Insecta</taxon>
        <taxon>Pterygota</taxon>
        <taxon>Neoptera</taxon>
        <taxon>Endopterygota</taxon>
        <taxon>Diptera</taxon>
        <taxon>Nematocera</taxon>
        <taxon>Chironomoidea</taxon>
        <taxon>Chironomidae</taxon>
        <taxon>Clunio</taxon>
    </lineage>
</organism>
<keyword evidence="3" id="KW-1185">Reference proteome</keyword>
<accession>A0A1J1I6W3</accession>
<dbReference type="EMBL" id="CVRI01000042">
    <property type="protein sequence ID" value="CRK95482.1"/>
    <property type="molecule type" value="Genomic_DNA"/>
</dbReference>
<evidence type="ECO:0000313" key="2">
    <source>
        <dbReference type="EMBL" id="CRK95482.1"/>
    </source>
</evidence>
<feature type="compositionally biased region" description="Polar residues" evidence="1">
    <location>
        <begin position="273"/>
        <end position="282"/>
    </location>
</feature>
<proteinExistence type="predicted"/>
<name>A0A1J1I6W3_9DIPT</name>
<protein>
    <submittedName>
        <fullName evidence="2">CLUMA_CG008951, isoform A</fullName>
    </submittedName>
</protein>
<evidence type="ECO:0000256" key="1">
    <source>
        <dbReference type="SAM" id="MobiDB-lite"/>
    </source>
</evidence>
<gene>
    <name evidence="2" type="primary">putative AGAP004995-PA</name>
    <name evidence="2" type="ORF">CLUMA_CG008951</name>
</gene>
<feature type="compositionally biased region" description="Low complexity" evidence="1">
    <location>
        <begin position="141"/>
        <end position="191"/>
    </location>
</feature>
<feature type="region of interest" description="Disordered" evidence="1">
    <location>
        <begin position="258"/>
        <end position="282"/>
    </location>
</feature>
<dbReference type="STRING" id="568069.A0A1J1I6W3"/>
<evidence type="ECO:0000313" key="3">
    <source>
        <dbReference type="Proteomes" id="UP000183832"/>
    </source>
</evidence>
<dbReference type="OrthoDB" id="4748970at2759"/>
<reference evidence="2 3" key="1">
    <citation type="submission" date="2015-04" db="EMBL/GenBank/DDBJ databases">
        <authorList>
            <person name="Syromyatnikov M.Y."/>
            <person name="Popov V.N."/>
        </authorList>
    </citation>
    <scope>NUCLEOTIDE SEQUENCE [LARGE SCALE GENOMIC DNA]</scope>
</reference>
<sequence>MNRLNKLDTEVELEILPNQHNTSPTSATVYGGSYDHYGPVKEYYCGTKRDLCPENEDPFLRPPLWEDITSSIQNIDPENAIMLSALTGATQVKLETSDDTFLESLSSPLLSPLEIKTEKGYYQQNHNNNIIHINSSHLGHNNNGNINNNNNNNNHSNNNNSYSVQSHYHHNNNNNNNNNSNNNNNNTQSHHPSQLNGYHQDFNIHHGHIPPHQQYSNNYYNWQQGTHPSSHQAPVYSNKYSTQSNLCAPISRLMYVPPLTPPSSEGTPGSPGNSVQVSSFCH</sequence>
<feature type="compositionally biased region" description="Low complexity" evidence="1">
    <location>
        <begin position="262"/>
        <end position="272"/>
    </location>
</feature>
<feature type="region of interest" description="Disordered" evidence="1">
    <location>
        <begin position="141"/>
        <end position="236"/>
    </location>
</feature>
<feature type="compositionally biased region" description="Low complexity" evidence="1">
    <location>
        <begin position="213"/>
        <end position="224"/>
    </location>
</feature>